<evidence type="ECO:0000313" key="2">
    <source>
        <dbReference type="EMBL" id="SIT42910.1"/>
    </source>
</evidence>
<dbReference type="Proteomes" id="UP000187012">
    <property type="component" value="Unassembled WGS sequence"/>
</dbReference>
<dbReference type="STRING" id="1247936.BN2475_380158"/>
<reference evidence="2 3" key="1">
    <citation type="submission" date="2016-12" db="EMBL/GenBank/DDBJ databases">
        <authorList>
            <person name="Song W.-J."/>
            <person name="Kurnit D.M."/>
        </authorList>
    </citation>
    <scope>NUCLEOTIDE SEQUENCE [LARGE SCALE GENOMIC DNA]</scope>
    <source>
        <strain evidence="2 3">STM7296</strain>
    </source>
</reference>
<accession>A0A1N7S6D5</accession>
<proteinExistence type="predicted"/>
<name>A0A1N7S6D5_9BURK</name>
<dbReference type="EMBL" id="CYGX02000038">
    <property type="protein sequence ID" value="SIT42910.1"/>
    <property type="molecule type" value="Genomic_DNA"/>
</dbReference>
<dbReference type="AlphaFoldDB" id="A0A1N7S6D5"/>
<evidence type="ECO:0000259" key="1">
    <source>
        <dbReference type="Pfam" id="PF01575"/>
    </source>
</evidence>
<dbReference type="Pfam" id="PF01575">
    <property type="entry name" value="MaoC_dehydratas"/>
    <property type="match status" value="1"/>
</dbReference>
<dbReference type="Gene3D" id="3.10.129.10">
    <property type="entry name" value="Hotdog Thioesterase"/>
    <property type="match status" value="1"/>
</dbReference>
<dbReference type="SUPFAM" id="SSF54637">
    <property type="entry name" value="Thioesterase/thiol ester dehydrase-isomerase"/>
    <property type="match status" value="1"/>
</dbReference>
<dbReference type="RefSeq" id="WP_094780901.1">
    <property type="nucleotide sequence ID" value="NZ_CYGX02000038.1"/>
</dbReference>
<evidence type="ECO:0000313" key="3">
    <source>
        <dbReference type="Proteomes" id="UP000187012"/>
    </source>
</evidence>
<organism evidence="2 3">
    <name type="scientific">Paraburkholderia ribeironis</name>
    <dbReference type="NCBI Taxonomy" id="1247936"/>
    <lineage>
        <taxon>Bacteria</taxon>
        <taxon>Pseudomonadati</taxon>
        <taxon>Pseudomonadota</taxon>
        <taxon>Betaproteobacteria</taxon>
        <taxon>Burkholderiales</taxon>
        <taxon>Burkholderiaceae</taxon>
        <taxon>Paraburkholderia</taxon>
    </lineage>
</organism>
<dbReference type="InterPro" id="IPR050965">
    <property type="entry name" value="UPF0336/Enoyl-CoA_hydratase"/>
</dbReference>
<sequence length="146" mass="15880">MSSSYKVGETISKAVTFDAYSVRQFATLAGDMSPLHHDEDFARSTRFGGLIVSGTQYSAIMMGMVATFLTQRNAGLGLEFEFHFRKAVAVGDTVLMEWRIVTIEPSLKLKGDVISLEGHLLNGTSEVCVVARSRSLSMPKESLLAG</sequence>
<dbReference type="GO" id="GO:0019171">
    <property type="term" value="F:(3R)-hydroxyacyl-[acyl-carrier-protein] dehydratase activity"/>
    <property type="evidence" value="ECO:0007669"/>
    <property type="project" value="TreeGrafter"/>
</dbReference>
<protein>
    <submittedName>
        <fullName evidence="2">MaoC domain protein dehydratase</fullName>
    </submittedName>
</protein>
<keyword evidence="3" id="KW-1185">Reference proteome</keyword>
<dbReference type="PANTHER" id="PTHR43437">
    <property type="entry name" value="HYDROXYACYL-THIOESTER DEHYDRATASE TYPE 2, MITOCHONDRIAL-RELATED"/>
    <property type="match status" value="1"/>
</dbReference>
<gene>
    <name evidence="2" type="ORF">BN2475_380158</name>
</gene>
<dbReference type="PANTHER" id="PTHR43437:SF3">
    <property type="entry name" value="HYDROXYACYL-THIOESTER DEHYDRATASE TYPE 2, MITOCHONDRIAL"/>
    <property type="match status" value="1"/>
</dbReference>
<dbReference type="OrthoDB" id="9800237at2"/>
<dbReference type="GO" id="GO:0006633">
    <property type="term" value="P:fatty acid biosynthetic process"/>
    <property type="evidence" value="ECO:0007669"/>
    <property type="project" value="TreeGrafter"/>
</dbReference>
<dbReference type="CDD" id="cd03441">
    <property type="entry name" value="R_hydratase_like"/>
    <property type="match status" value="1"/>
</dbReference>
<dbReference type="InterPro" id="IPR029069">
    <property type="entry name" value="HotDog_dom_sf"/>
</dbReference>
<feature type="domain" description="MaoC-like" evidence="1">
    <location>
        <begin position="13"/>
        <end position="101"/>
    </location>
</feature>
<dbReference type="InterPro" id="IPR002539">
    <property type="entry name" value="MaoC-like_dom"/>
</dbReference>